<evidence type="ECO:0000256" key="8">
    <source>
        <dbReference type="PIRSR" id="PIRSR000102-1"/>
    </source>
</evidence>
<comment type="catalytic activity">
    <reaction evidence="7">
        <text>(S)-malate + NAD(+) = oxaloacetate + NADH + H(+)</text>
        <dbReference type="Rhea" id="RHEA:21432"/>
        <dbReference type="ChEBI" id="CHEBI:15378"/>
        <dbReference type="ChEBI" id="CHEBI:15589"/>
        <dbReference type="ChEBI" id="CHEBI:16452"/>
        <dbReference type="ChEBI" id="CHEBI:57540"/>
        <dbReference type="ChEBI" id="CHEBI:57945"/>
        <dbReference type="EC" id="1.1.1.37"/>
    </reaction>
</comment>
<evidence type="ECO:0000256" key="4">
    <source>
        <dbReference type="ARBA" id="ARBA00022532"/>
    </source>
</evidence>
<organism evidence="14">
    <name type="scientific">Neobodo designis</name>
    <name type="common">Flagellated protozoan</name>
    <name type="synonym">Bodo designis</name>
    <dbReference type="NCBI Taxonomy" id="312471"/>
    <lineage>
        <taxon>Eukaryota</taxon>
        <taxon>Discoba</taxon>
        <taxon>Euglenozoa</taxon>
        <taxon>Kinetoplastea</taxon>
        <taxon>Metakinetoplastina</taxon>
        <taxon>Neobodonida</taxon>
        <taxon>Neobodo</taxon>
    </lineage>
</organism>
<evidence type="ECO:0000256" key="7">
    <source>
        <dbReference type="ARBA" id="ARBA00048313"/>
    </source>
</evidence>
<dbReference type="InterPro" id="IPR036291">
    <property type="entry name" value="NAD(P)-bd_dom_sf"/>
</dbReference>
<evidence type="ECO:0000259" key="12">
    <source>
        <dbReference type="Pfam" id="PF00056"/>
    </source>
</evidence>
<dbReference type="GO" id="GO:0005737">
    <property type="term" value="C:cytoplasm"/>
    <property type="evidence" value="ECO:0007669"/>
    <property type="project" value="TreeGrafter"/>
</dbReference>
<feature type="binding site" evidence="9">
    <location>
        <position position="127"/>
    </location>
    <ligand>
        <name>substrate</name>
    </ligand>
</feature>
<evidence type="ECO:0000256" key="5">
    <source>
        <dbReference type="ARBA" id="ARBA00023002"/>
    </source>
</evidence>
<proteinExistence type="inferred from homology"/>
<evidence type="ECO:0000256" key="1">
    <source>
        <dbReference type="ARBA" id="ARBA00008824"/>
    </source>
</evidence>
<dbReference type="NCBIfam" id="TIGR01772">
    <property type="entry name" value="MDH_euk_gproteo"/>
    <property type="match status" value="1"/>
</dbReference>
<dbReference type="InterPro" id="IPR015955">
    <property type="entry name" value="Lactate_DH/Glyco_Ohase_4_C"/>
</dbReference>
<feature type="domain" description="Lactate/malate dehydrogenase C-terminal" evidence="13">
    <location>
        <begin position="156"/>
        <end position="317"/>
    </location>
</feature>
<dbReference type="InterPro" id="IPR001236">
    <property type="entry name" value="Lactate/malate_DH_N"/>
</dbReference>
<dbReference type="EMBL" id="HBGF01023320">
    <property type="protein sequence ID" value="CAD9117282.1"/>
    <property type="molecule type" value="Transcribed_RNA"/>
</dbReference>
<dbReference type="PIRSF" id="PIRSF000102">
    <property type="entry name" value="Lac_mal_DH"/>
    <property type="match status" value="1"/>
</dbReference>
<evidence type="ECO:0000256" key="3">
    <source>
        <dbReference type="ARBA" id="ARBA00012995"/>
    </source>
</evidence>
<dbReference type="SUPFAM" id="SSF56327">
    <property type="entry name" value="LDH C-terminal domain-like"/>
    <property type="match status" value="1"/>
</dbReference>
<sequence length="322" mass="33300">MVNVAVIGAGGGIGQPLSLLLKLRLPHGSTLSLFDVMGAPGVAADLSHVDTPVEVKHAAGKFPPIPNDPALSALAKGVDVFVIVAGVPRKPGMTRDDLFKVNAGICLDIVTTCAKVAPQACYCIVTNPVNSTVPIAAQALRKLGVYDKNKLFGVSTLDVLRATTFVNGARAPHRVESVPVIGGHSDVTIVPLFSQLPGDALKGAQLDAISKRTQQGGTEVVKAKAGKGSATLSMAEAGARFAMAVVDGLTGRGAPVMYSYVDTDGQHELPFLAIPVVLGRAGIAKRLPIGPMTSYEKKLLAEASKGIAQNIKTGEAFARSKL</sequence>
<dbReference type="EC" id="1.1.1.37" evidence="3"/>
<feature type="binding site" evidence="9">
    <location>
        <position position="161"/>
    </location>
    <ligand>
        <name>substrate</name>
    </ligand>
</feature>
<dbReference type="InterPro" id="IPR010097">
    <property type="entry name" value="Malate_DH_type1"/>
</dbReference>
<keyword evidence="6 10" id="KW-0520">NAD</keyword>
<dbReference type="Pfam" id="PF00056">
    <property type="entry name" value="Ldh_1_N"/>
    <property type="match status" value="1"/>
</dbReference>
<dbReference type="Gene3D" id="3.90.110.10">
    <property type="entry name" value="Lactate dehydrogenase/glycoside hydrolase, family 4, C-terminal"/>
    <property type="match status" value="1"/>
</dbReference>
<comment type="similarity">
    <text evidence="1">Belongs to the LDH/MDH superfamily. MDH type 1 family.</text>
</comment>
<dbReference type="AlphaFoldDB" id="A0A7S1LZ87"/>
<evidence type="ECO:0000256" key="10">
    <source>
        <dbReference type="PIRSR" id="PIRSR000102-3"/>
    </source>
</evidence>
<feature type="binding site" evidence="9">
    <location>
        <position position="89"/>
    </location>
    <ligand>
        <name>substrate</name>
    </ligand>
</feature>
<comment type="subunit">
    <text evidence="2">Homodimer.</text>
</comment>
<dbReference type="FunFam" id="3.90.110.10:FF:000001">
    <property type="entry name" value="Malate dehydrogenase"/>
    <property type="match status" value="1"/>
</dbReference>
<feature type="domain" description="Lactate/malate dehydrogenase N-terminal" evidence="12">
    <location>
        <begin position="3"/>
        <end position="153"/>
    </location>
</feature>
<gene>
    <name evidence="14" type="ORF">NDES1114_LOCUS15404</name>
</gene>
<evidence type="ECO:0000313" key="14">
    <source>
        <dbReference type="EMBL" id="CAD9117282.1"/>
    </source>
</evidence>
<dbReference type="GO" id="GO:0019752">
    <property type="term" value="P:carboxylic acid metabolic process"/>
    <property type="evidence" value="ECO:0007669"/>
    <property type="project" value="InterPro"/>
</dbReference>
<feature type="binding site" evidence="10">
    <location>
        <begin position="8"/>
        <end position="14"/>
    </location>
    <ligand>
        <name>NAD(+)</name>
        <dbReference type="ChEBI" id="CHEBI:57540"/>
    </ligand>
</feature>
<evidence type="ECO:0000256" key="11">
    <source>
        <dbReference type="RuleBase" id="RU003369"/>
    </source>
</evidence>
<evidence type="ECO:0000256" key="2">
    <source>
        <dbReference type="ARBA" id="ARBA00011738"/>
    </source>
</evidence>
<feature type="binding site" evidence="9">
    <location>
        <position position="95"/>
    </location>
    <ligand>
        <name>substrate</name>
    </ligand>
</feature>
<dbReference type="GO" id="GO:0030060">
    <property type="term" value="F:L-malate dehydrogenase (NAD+) activity"/>
    <property type="evidence" value="ECO:0007669"/>
    <property type="project" value="UniProtKB-EC"/>
</dbReference>
<name>A0A7S1LZ87_NEODS</name>
<reference evidence="14" key="1">
    <citation type="submission" date="2021-01" db="EMBL/GenBank/DDBJ databases">
        <authorList>
            <person name="Corre E."/>
            <person name="Pelletier E."/>
            <person name="Niang G."/>
            <person name="Scheremetjew M."/>
            <person name="Finn R."/>
            <person name="Kale V."/>
            <person name="Holt S."/>
            <person name="Cochrane G."/>
            <person name="Meng A."/>
            <person name="Brown T."/>
            <person name="Cohen L."/>
        </authorList>
    </citation>
    <scope>NUCLEOTIDE SEQUENCE</scope>
    <source>
        <strain evidence="14">CCAP 1951/1</strain>
    </source>
</reference>
<keyword evidence="4" id="KW-0816">Tricarboxylic acid cycle</keyword>
<keyword evidence="5 11" id="KW-0560">Oxidoreductase</keyword>
<dbReference type="Pfam" id="PF02866">
    <property type="entry name" value="Ldh_1_C"/>
    <property type="match status" value="1"/>
</dbReference>
<dbReference type="GO" id="GO:0006099">
    <property type="term" value="P:tricarboxylic acid cycle"/>
    <property type="evidence" value="ECO:0007669"/>
    <property type="project" value="UniProtKB-KW"/>
</dbReference>
<protein>
    <recommendedName>
        <fullName evidence="3">malate dehydrogenase</fullName>
        <ecNumber evidence="3">1.1.1.37</ecNumber>
    </recommendedName>
</protein>
<dbReference type="Gene3D" id="3.40.50.720">
    <property type="entry name" value="NAD(P)-binding Rossmann-like Domain"/>
    <property type="match status" value="1"/>
</dbReference>
<dbReference type="SUPFAM" id="SSF51735">
    <property type="entry name" value="NAD(P)-binding Rossmann-fold domains"/>
    <property type="match status" value="1"/>
</dbReference>
<feature type="active site" description="Proton acceptor" evidence="8">
    <location>
        <position position="184"/>
    </location>
</feature>
<feature type="binding site" evidence="10">
    <location>
        <begin position="125"/>
        <end position="127"/>
    </location>
    <ligand>
        <name>NAD(+)</name>
        <dbReference type="ChEBI" id="CHEBI:57540"/>
    </ligand>
</feature>
<evidence type="ECO:0000259" key="13">
    <source>
        <dbReference type="Pfam" id="PF02866"/>
    </source>
</evidence>
<evidence type="ECO:0000256" key="6">
    <source>
        <dbReference type="ARBA" id="ARBA00023027"/>
    </source>
</evidence>
<feature type="binding site" evidence="10">
    <location>
        <position position="102"/>
    </location>
    <ligand>
        <name>NAD(+)</name>
        <dbReference type="ChEBI" id="CHEBI:57540"/>
    </ligand>
</feature>
<dbReference type="PANTHER" id="PTHR11540">
    <property type="entry name" value="MALATE AND LACTATE DEHYDROGENASE"/>
    <property type="match status" value="1"/>
</dbReference>
<dbReference type="InterPro" id="IPR001557">
    <property type="entry name" value="L-lactate/malate_DH"/>
</dbReference>
<dbReference type="PANTHER" id="PTHR11540:SF18">
    <property type="entry name" value="MALATE DEHYDROGENASE"/>
    <property type="match status" value="1"/>
</dbReference>
<feature type="binding site" evidence="10">
    <location>
        <position position="35"/>
    </location>
    <ligand>
        <name>NAD(+)</name>
        <dbReference type="ChEBI" id="CHEBI:57540"/>
    </ligand>
</feature>
<dbReference type="InterPro" id="IPR022383">
    <property type="entry name" value="Lactate/malate_DH_C"/>
</dbReference>
<dbReference type="FunFam" id="3.40.50.720:FF:000268">
    <property type="entry name" value="Malate dehydrogenase"/>
    <property type="match status" value="1"/>
</dbReference>
<feature type="binding site" evidence="10">
    <location>
        <position position="234"/>
    </location>
    <ligand>
        <name>NAD(+)</name>
        <dbReference type="ChEBI" id="CHEBI:57540"/>
    </ligand>
</feature>
<evidence type="ECO:0000256" key="9">
    <source>
        <dbReference type="PIRSR" id="PIRSR000102-2"/>
    </source>
</evidence>
<accession>A0A7S1LZ87</accession>